<feature type="region of interest" description="Disordered" evidence="5">
    <location>
        <begin position="368"/>
        <end position="389"/>
    </location>
</feature>
<feature type="coiled-coil region" evidence="4">
    <location>
        <begin position="550"/>
        <end position="662"/>
    </location>
</feature>
<evidence type="ECO:0000256" key="2">
    <source>
        <dbReference type="ARBA" id="ARBA00011322"/>
    </source>
</evidence>
<evidence type="ECO:0000313" key="7">
    <source>
        <dbReference type="EMBL" id="MCQ4044759.1"/>
    </source>
</evidence>
<organism evidence="7 8">
    <name type="scientific">Streptantibioticus rubrisoli</name>
    <dbReference type="NCBI Taxonomy" id="1387313"/>
    <lineage>
        <taxon>Bacteria</taxon>
        <taxon>Bacillati</taxon>
        <taxon>Actinomycetota</taxon>
        <taxon>Actinomycetes</taxon>
        <taxon>Kitasatosporales</taxon>
        <taxon>Streptomycetaceae</taxon>
        <taxon>Streptantibioticus</taxon>
    </lineage>
</organism>
<dbReference type="PANTHER" id="PTHR32114">
    <property type="entry name" value="ABC TRANSPORTER ABCH.3"/>
    <property type="match status" value="1"/>
</dbReference>
<evidence type="ECO:0000259" key="6">
    <source>
        <dbReference type="Pfam" id="PF13476"/>
    </source>
</evidence>
<reference evidence="7 8" key="1">
    <citation type="submission" date="2022-06" db="EMBL/GenBank/DDBJ databases">
        <title>Draft genome sequence of type strain Streptomyces rubrisoli DSM 42083.</title>
        <authorList>
            <person name="Duangmal K."/>
            <person name="Klaysubun C."/>
        </authorList>
    </citation>
    <scope>NUCLEOTIDE SEQUENCE [LARGE SCALE GENOMIC DNA]</scope>
    <source>
        <strain evidence="7 8">DSM 42083</strain>
    </source>
</reference>
<feature type="domain" description="Rad50/SbcC-type AAA" evidence="6">
    <location>
        <begin position="5"/>
        <end position="210"/>
    </location>
</feature>
<keyword evidence="8" id="KW-1185">Reference proteome</keyword>
<comment type="caution">
    <text evidence="7">The sequence shown here is derived from an EMBL/GenBank/DDBJ whole genome shotgun (WGS) entry which is preliminary data.</text>
</comment>
<feature type="coiled-coil region" evidence="4">
    <location>
        <begin position="244"/>
        <end position="297"/>
    </location>
</feature>
<proteinExistence type="inferred from homology"/>
<name>A0ABT1PHD8_9ACTN</name>
<evidence type="ECO:0000256" key="3">
    <source>
        <dbReference type="ARBA" id="ARBA00013368"/>
    </source>
</evidence>
<gene>
    <name evidence="7" type="ORF">NON19_22715</name>
</gene>
<dbReference type="SUPFAM" id="SSF52540">
    <property type="entry name" value="P-loop containing nucleoside triphosphate hydrolases"/>
    <property type="match status" value="1"/>
</dbReference>
<dbReference type="RefSeq" id="WP_255930758.1">
    <property type="nucleotide sequence ID" value="NZ_JANFNH010000031.1"/>
</dbReference>
<dbReference type="EMBL" id="JANFNH010000031">
    <property type="protein sequence ID" value="MCQ4044759.1"/>
    <property type="molecule type" value="Genomic_DNA"/>
</dbReference>
<comment type="subunit">
    <text evidence="2">Heterodimer of SbcC and SbcD.</text>
</comment>
<evidence type="ECO:0000256" key="4">
    <source>
        <dbReference type="SAM" id="Coils"/>
    </source>
</evidence>
<keyword evidence="4" id="KW-0175">Coiled coil</keyword>
<dbReference type="Proteomes" id="UP001206206">
    <property type="component" value="Unassembled WGS sequence"/>
</dbReference>
<dbReference type="Gene3D" id="1.10.287.1490">
    <property type="match status" value="1"/>
</dbReference>
<dbReference type="Pfam" id="PF13476">
    <property type="entry name" value="AAA_23"/>
    <property type="match status" value="1"/>
</dbReference>
<dbReference type="Pfam" id="PF13558">
    <property type="entry name" value="SbcC_Walker_B"/>
    <property type="match status" value="1"/>
</dbReference>
<dbReference type="InterPro" id="IPR038729">
    <property type="entry name" value="Rad50/SbcC_AAA"/>
</dbReference>
<comment type="similarity">
    <text evidence="1">Belongs to the SMC family. SbcC subfamily.</text>
</comment>
<dbReference type="PANTHER" id="PTHR32114:SF2">
    <property type="entry name" value="ABC TRANSPORTER ABCH.3"/>
    <property type="match status" value="1"/>
</dbReference>
<evidence type="ECO:0000256" key="1">
    <source>
        <dbReference type="ARBA" id="ARBA00006930"/>
    </source>
</evidence>
<evidence type="ECO:0000313" key="8">
    <source>
        <dbReference type="Proteomes" id="UP001206206"/>
    </source>
</evidence>
<sequence length="1117" mass="119785">MRPVRLELNGFAGFRAPTVVDFTDTDYFALVGPTGSGKSTILDALTFALYGSAYRWGRSNAISYALAPTSNRCTVSLTFDVGSQRYQVAREVRRIGQQILQKAVSLVQFTDPTAVAVEEGGPQPEVLAGEIKELNAAIEQLLGLSFEDFCQCVVLPQGDFARFLSANASARQQILLKLLGTSQYEGIGKRASAQADQAAKEIEVLDDQLTRHADATAEAEASAQARVATLEQLAVTVDQLVPRVTEAHTRANEADARADKLRSETDLLTSIRTPDGIEELQRQATQSQIAARQARDAADAAVQTLSDVTKEAQLGPQRTHLTVTRDRYTEKAVLAGRRAGVIADAERAQGELTQCEERLKVSKDAVAKARGSVEKTRERRDQARQTHEKLQRRQQLLTAVRTPDGITDLTSRAAAHSHKVEAAAGQLAEARDRHEQASRALTAAGDGSRLTDAHQTLDQLLAVIDVLTDATGELDNCVETTSRTAEAVASAQARLNAATSTVDEARAIAGAAQLRPKLQVGHACPVCEQNVTILPPPLSDPAFQAAEAARAAAAEEHRDLLAQYEDAKATVADKQRAVDKLTTQRTLLDKRLGTLLPDRPAGTDRDCDADRAQLDELTASRAQLTAEEQEARDAVQKAKTAHDSATSAAAALQRELDQARSTLHSTLGTVAALDPPAVDSDDLTAAWADLETWACTQTATAERDLAAAAAETADAEKAHSDAAVSLEAADRAQADAQAAHTTAIRDAATADLEKTTLTGRLSELETLLDQATPEDELPALFEECARLEAAVETATADVNHTRKTAKAAAAEQERWQDRTAKARSVLAASRDAVAALNPPSPDTDDLAAAWSILTGWASRGVSDRQDDTVRARTDAQSAHEEAEQLLGRLETLLRDGDLDPHNLGDGPDRAAQAPRMVAVAAERARGQVEMIQRSRADAASIRDKIDAARTRQQVAAELARLMRSNKFPQWLANSALDTLVAGASQSLRQLSGDRFDLSHRKGEFYVIDHLDADSSRSVRTLSGGETFQASLALALALSDQLAGLGGATKLESIFLDEGFGTLDADSLQTVADTLENLAQGERMVGVITHVTALAEQIPVQFHVQRDTRTSTVTRQGT</sequence>
<evidence type="ECO:0000256" key="5">
    <source>
        <dbReference type="SAM" id="MobiDB-lite"/>
    </source>
</evidence>
<protein>
    <recommendedName>
        <fullName evidence="3">Nuclease SbcCD subunit C</fullName>
    </recommendedName>
</protein>
<dbReference type="Gene3D" id="3.40.50.300">
    <property type="entry name" value="P-loop containing nucleotide triphosphate hydrolases"/>
    <property type="match status" value="2"/>
</dbReference>
<accession>A0ABT1PHD8</accession>
<dbReference type="InterPro" id="IPR027417">
    <property type="entry name" value="P-loop_NTPase"/>
</dbReference>